<accession>A0A7G5GS04</accession>
<feature type="domain" description="UPF0323" evidence="2">
    <location>
        <begin position="56"/>
        <end position="177"/>
    </location>
</feature>
<feature type="region of interest" description="Disordered" evidence="1">
    <location>
        <begin position="172"/>
        <end position="205"/>
    </location>
</feature>
<evidence type="ECO:0000313" key="3">
    <source>
        <dbReference type="EMBL" id="QMW01646.1"/>
    </source>
</evidence>
<dbReference type="KEGG" id="sfol:H3H32_27375"/>
<reference evidence="3 4" key="1">
    <citation type="submission" date="2020-07" db="EMBL/GenBank/DDBJ databases">
        <title>Spirosoma foliorum sp. nov., isolated from the leaves on the Nejang mountain Korea, Republic of.</title>
        <authorList>
            <person name="Ho H."/>
            <person name="Lee Y.-J."/>
            <person name="Nurcahyanto D.-A."/>
            <person name="Kim S.-G."/>
        </authorList>
    </citation>
    <scope>NUCLEOTIDE SEQUENCE [LARGE SCALE GENOMIC DNA]</scope>
    <source>
        <strain evidence="3 4">PL0136</strain>
    </source>
</reference>
<evidence type="ECO:0000256" key="1">
    <source>
        <dbReference type="SAM" id="MobiDB-lite"/>
    </source>
</evidence>
<organism evidence="3 4">
    <name type="scientific">Spirosoma foliorum</name>
    <dbReference type="NCBI Taxonomy" id="2710596"/>
    <lineage>
        <taxon>Bacteria</taxon>
        <taxon>Pseudomonadati</taxon>
        <taxon>Bacteroidota</taxon>
        <taxon>Cytophagia</taxon>
        <taxon>Cytophagales</taxon>
        <taxon>Cytophagaceae</taxon>
        <taxon>Spirosoma</taxon>
    </lineage>
</organism>
<dbReference type="Pfam" id="PF26303">
    <property type="entry name" value="UPF0323"/>
    <property type="match status" value="1"/>
</dbReference>
<dbReference type="EMBL" id="CP059732">
    <property type="protein sequence ID" value="QMW01646.1"/>
    <property type="molecule type" value="Genomic_DNA"/>
</dbReference>
<sequence length="205" mass="22366">MTPTRRHAVLRRVKDITLSTTLSIALLGGAVALQSCGNNNSDSDEEQTETRFGKGVRTYITETAPGNFKITDEVQANPGQAGAIVSYFDGHRDTLSVEAAKRLVETDQSTNTYLHNPGAYQAHHHNGLANALLWGSLGYMLGRSTAPQYRDDARRYGSGIYANTDLYNRSTRVGESVRTSRVTRSVRPSSGRSGFFGGRSRSFSS</sequence>
<dbReference type="AlphaFoldDB" id="A0A7G5GS04"/>
<evidence type="ECO:0000259" key="2">
    <source>
        <dbReference type="Pfam" id="PF26303"/>
    </source>
</evidence>
<dbReference type="RefSeq" id="WP_182458926.1">
    <property type="nucleotide sequence ID" value="NZ_CP059732.1"/>
</dbReference>
<proteinExistence type="predicted"/>
<dbReference type="PROSITE" id="PS00430">
    <property type="entry name" value="TONB_DEPENDENT_REC_1"/>
    <property type="match status" value="1"/>
</dbReference>
<protein>
    <recommendedName>
        <fullName evidence="2">UPF0323 domain-containing protein</fullName>
    </recommendedName>
</protein>
<dbReference type="InterPro" id="IPR059092">
    <property type="entry name" value="UPF0323_dom"/>
</dbReference>
<evidence type="ECO:0000313" key="4">
    <source>
        <dbReference type="Proteomes" id="UP000515369"/>
    </source>
</evidence>
<dbReference type="InterPro" id="IPR010916">
    <property type="entry name" value="TonB_box_CS"/>
</dbReference>
<name>A0A7G5GS04_9BACT</name>
<keyword evidence="4" id="KW-1185">Reference proteome</keyword>
<gene>
    <name evidence="3" type="ORF">H3H32_27375</name>
</gene>
<dbReference type="Proteomes" id="UP000515369">
    <property type="component" value="Chromosome"/>
</dbReference>